<dbReference type="Pfam" id="PF01926">
    <property type="entry name" value="MMR_HSR1"/>
    <property type="match status" value="1"/>
</dbReference>
<feature type="coiled-coil region" evidence="1">
    <location>
        <begin position="224"/>
        <end position="287"/>
    </location>
</feature>
<gene>
    <name evidence="3" type="ORF">WOLCODRAFT_101537</name>
</gene>
<evidence type="ECO:0000259" key="2">
    <source>
        <dbReference type="Pfam" id="PF01926"/>
    </source>
</evidence>
<keyword evidence="3" id="KW-0378">Hydrolase</keyword>
<dbReference type="Gene3D" id="3.40.50.300">
    <property type="entry name" value="P-loop containing nucleotide triphosphate hydrolases"/>
    <property type="match status" value="1"/>
</dbReference>
<dbReference type="EMBL" id="KB468124">
    <property type="protein sequence ID" value="PCH42103.1"/>
    <property type="molecule type" value="Genomic_DNA"/>
</dbReference>
<dbReference type="PANTHER" id="PTHR10903:SF184">
    <property type="entry name" value="GTP-BINDING PROTEIN A"/>
    <property type="match status" value="1"/>
</dbReference>
<dbReference type="InterPro" id="IPR006073">
    <property type="entry name" value="GTP-bd"/>
</dbReference>
<dbReference type="PANTHER" id="PTHR10903">
    <property type="entry name" value="GTPASE, IMAP FAMILY MEMBER-RELATED"/>
    <property type="match status" value="1"/>
</dbReference>
<evidence type="ECO:0000313" key="4">
    <source>
        <dbReference type="Proteomes" id="UP000218811"/>
    </source>
</evidence>
<accession>A0A2H3JQC6</accession>
<dbReference type="OrthoDB" id="8954335at2759"/>
<evidence type="ECO:0000313" key="3">
    <source>
        <dbReference type="EMBL" id="PCH42103.1"/>
    </source>
</evidence>
<proteinExistence type="predicted"/>
<dbReference type="OMA" id="TELILIW"/>
<feature type="domain" description="G" evidence="2">
    <location>
        <begin position="16"/>
        <end position="92"/>
    </location>
</feature>
<dbReference type="InterPro" id="IPR027417">
    <property type="entry name" value="P-loop_NTPase"/>
</dbReference>
<dbReference type="GO" id="GO:0005525">
    <property type="term" value="F:GTP binding"/>
    <property type="evidence" value="ECO:0007669"/>
    <property type="project" value="InterPro"/>
</dbReference>
<organism evidence="3 4">
    <name type="scientific">Wolfiporia cocos (strain MD-104)</name>
    <name type="common">Brown rot fungus</name>
    <dbReference type="NCBI Taxonomy" id="742152"/>
    <lineage>
        <taxon>Eukaryota</taxon>
        <taxon>Fungi</taxon>
        <taxon>Dikarya</taxon>
        <taxon>Basidiomycota</taxon>
        <taxon>Agaricomycotina</taxon>
        <taxon>Agaricomycetes</taxon>
        <taxon>Polyporales</taxon>
        <taxon>Phaeolaceae</taxon>
        <taxon>Wolfiporia</taxon>
    </lineage>
</organism>
<keyword evidence="4" id="KW-1185">Reference proteome</keyword>
<dbReference type="AlphaFoldDB" id="A0A2H3JQC6"/>
<name>A0A2H3JQC6_WOLCO</name>
<dbReference type="Proteomes" id="UP000218811">
    <property type="component" value="Unassembled WGS sequence"/>
</dbReference>
<protein>
    <submittedName>
        <fullName evidence="3">Nucleoside triphosphate hydrolase protein</fullName>
    </submittedName>
</protein>
<keyword evidence="1" id="KW-0175">Coiled coil</keyword>
<reference evidence="3 4" key="1">
    <citation type="journal article" date="2012" name="Science">
        <title>The Paleozoic origin of enzymatic lignin decomposition reconstructed from 31 fungal genomes.</title>
        <authorList>
            <person name="Floudas D."/>
            <person name="Binder M."/>
            <person name="Riley R."/>
            <person name="Barry K."/>
            <person name="Blanchette R.A."/>
            <person name="Henrissat B."/>
            <person name="Martinez A.T."/>
            <person name="Otillar R."/>
            <person name="Spatafora J.W."/>
            <person name="Yadav J.S."/>
            <person name="Aerts A."/>
            <person name="Benoit I."/>
            <person name="Boyd A."/>
            <person name="Carlson A."/>
            <person name="Copeland A."/>
            <person name="Coutinho P.M."/>
            <person name="de Vries R.P."/>
            <person name="Ferreira P."/>
            <person name="Findley K."/>
            <person name="Foster B."/>
            <person name="Gaskell J."/>
            <person name="Glotzer D."/>
            <person name="Gorecki P."/>
            <person name="Heitman J."/>
            <person name="Hesse C."/>
            <person name="Hori C."/>
            <person name="Igarashi K."/>
            <person name="Jurgens J.A."/>
            <person name="Kallen N."/>
            <person name="Kersten P."/>
            <person name="Kohler A."/>
            <person name="Kuees U."/>
            <person name="Kumar T.K.A."/>
            <person name="Kuo A."/>
            <person name="LaButti K."/>
            <person name="Larrondo L.F."/>
            <person name="Lindquist E."/>
            <person name="Ling A."/>
            <person name="Lombard V."/>
            <person name="Lucas S."/>
            <person name="Lundell T."/>
            <person name="Martin R."/>
            <person name="McLaughlin D.J."/>
            <person name="Morgenstern I."/>
            <person name="Morin E."/>
            <person name="Murat C."/>
            <person name="Nagy L.G."/>
            <person name="Nolan M."/>
            <person name="Ohm R.A."/>
            <person name="Patyshakuliyeva A."/>
            <person name="Rokas A."/>
            <person name="Ruiz-Duenas F.J."/>
            <person name="Sabat G."/>
            <person name="Salamov A."/>
            <person name="Samejima M."/>
            <person name="Schmutz J."/>
            <person name="Slot J.C."/>
            <person name="St John F."/>
            <person name="Stenlid J."/>
            <person name="Sun H."/>
            <person name="Sun S."/>
            <person name="Syed K."/>
            <person name="Tsang A."/>
            <person name="Wiebenga A."/>
            <person name="Young D."/>
            <person name="Pisabarro A."/>
            <person name="Eastwood D.C."/>
            <person name="Martin F."/>
            <person name="Cullen D."/>
            <person name="Grigoriev I.V."/>
            <person name="Hibbett D.S."/>
        </authorList>
    </citation>
    <scope>NUCLEOTIDE SEQUENCE [LARGE SCALE GENOMIC DNA]</scope>
    <source>
        <strain evidence="3 4">MD-104</strain>
    </source>
</reference>
<sequence length="305" mass="34508">MIMPQRHTTKKKTIYIMVMGPTGVGKTTFINLASGSTLRVGAGLESVTDCVQLSQPFELDQWTITLVDTPGFDDTSKSDTEILTMISDYLAIIAKKKETLSGVLYMHRITDNRVGGIALRNFRMFMQLCGEKALPNAAIVLNMWNEVSESVRIARRDELLGNEKFFKPAVAAGATSFEHDNTLESAQRILRCIAAKHPEMLLIQQEIVKQHKSVCETSAGMALLGELAEQEKKHRERLKEVQKEIEEAIRQQDEEDRRELEETQRRLESARHKLLNEQQRLRAMKTTRTFRIKDACCLGSSAIAD</sequence>
<dbReference type="InterPro" id="IPR045058">
    <property type="entry name" value="GIMA/IAN/Toc"/>
</dbReference>
<evidence type="ECO:0000256" key="1">
    <source>
        <dbReference type="SAM" id="Coils"/>
    </source>
</evidence>
<dbReference type="GO" id="GO:0016787">
    <property type="term" value="F:hydrolase activity"/>
    <property type="evidence" value="ECO:0007669"/>
    <property type="project" value="UniProtKB-KW"/>
</dbReference>
<dbReference type="CDD" id="cd00882">
    <property type="entry name" value="Ras_like_GTPase"/>
    <property type="match status" value="1"/>
</dbReference>
<dbReference type="SUPFAM" id="SSF52540">
    <property type="entry name" value="P-loop containing nucleoside triphosphate hydrolases"/>
    <property type="match status" value="1"/>
</dbReference>